<evidence type="ECO:0000313" key="3">
    <source>
        <dbReference type="Proteomes" id="UP000267081"/>
    </source>
</evidence>
<name>A0A3R9KHK4_9PSEU</name>
<evidence type="ECO:0000259" key="1">
    <source>
        <dbReference type="PROSITE" id="PS51819"/>
    </source>
</evidence>
<dbReference type="Gene3D" id="3.10.180.10">
    <property type="entry name" value="2,3-Dihydroxybiphenyl 1,2-Dioxygenase, domain 1"/>
    <property type="match status" value="1"/>
</dbReference>
<dbReference type="CDD" id="cd08353">
    <property type="entry name" value="VOC_like"/>
    <property type="match status" value="1"/>
</dbReference>
<keyword evidence="3" id="KW-1185">Reference proteome</keyword>
<dbReference type="AlphaFoldDB" id="A0A3R9KHK4"/>
<sequence length="147" mass="16298">MALKRMDNVLIVVEDLDAVIAFFVELGMRLEGKGPLEGRFAERVIGLEDVKQDIAMLRMPDGNGGIELARFHQPKAVVPEPKIAPSNTLGYRRIMFALDENLDDVLDRLRPHGAELVGEIEPYGGIFRLCYVRGPEGIVVGLAEELN</sequence>
<dbReference type="InterPro" id="IPR037523">
    <property type="entry name" value="VOC_core"/>
</dbReference>
<dbReference type="EMBL" id="RSEC01000058">
    <property type="protein sequence ID" value="RSD13313.1"/>
    <property type="molecule type" value="Genomic_DNA"/>
</dbReference>
<comment type="caution">
    <text evidence="2">The sequence shown here is derived from an EMBL/GenBank/DDBJ whole genome shotgun (WGS) entry which is preliminary data.</text>
</comment>
<reference evidence="2 3" key="1">
    <citation type="submission" date="2018-12" db="EMBL/GenBank/DDBJ databases">
        <title>Amycolatopsis eburnea sp. nov. actinomycete associate with arbuscular mycorrhiza fungal spore.</title>
        <authorList>
            <person name="Lumyong S."/>
            <person name="Chaiya L."/>
        </authorList>
    </citation>
    <scope>NUCLEOTIDE SEQUENCE [LARGE SCALE GENOMIC DNA]</scope>
    <source>
        <strain evidence="2 3">GLM-1</strain>
    </source>
</reference>
<protein>
    <submittedName>
        <fullName evidence="2">VOC family protein</fullName>
    </submittedName>
</protein>
<dbReference type="PROSITE" id="PS51819">
    <property type="entry name" value="VOC"/>
    <property type="match status" value="1"/>
</dbReference>
<feature type="domain" description="VOC" evidence="1">
    <location>
        <begin position="5"/>
        <end position="145"/>
    </location>
</feature>
<dbReference type="SUPFAM" id="SSF54593">
    <property type="entry name" value="Glyoxalase/Bleomycin resistance protein/Dihydroxybiphenyl dioxygenase"/>
    <property type="match status" value="1"/>
</dbReference>
<dbReference type="InterPro" id="IPR029068">
    <property type="entry name" value="Glyas_Bleomycin-R_OHBP_Dase"/>
</dbReference>
<dbReference type="InterPro" id="IPR004360">
    <property type="entry name" value="Glyas_Fos-R_dOase_dom"/>
</dbReference>
<dbReference type="Proteomes" id="UP000267081">
    <property type="component" value="Unassembled WGS sequence"/>
</dbReference>
<accession>A0A3R9KHK4</accession>
<evidence type="ECO:0000313" key="2">
    <source>
        <dbReference type="EMBL" id="RSD13313.1"/>
    </source>
</evidence>
<organism evidence="2 3">
    <name type="scientific">Amycolatopsis eburnea</name>
    <dbReference type="NCBI Taxonomy" id="2267691"/>
    <lineage>
        <taxon>Bacteria</taxon>
        <taxon>Bacillati</taxon>
        <taxon>Actinomycetota</taxon>
        <taxon>Actinomycetes</taxon>
        <taxon>Pseudonocardiales</taxon>
        <taxon>Pseudonocardiaceae</taxon>
        <taxon>Amycolatopsis</taxon>
    </lineage>
</organism>
<dbReference type="OrthoDB" id="7187210at2"/>
<proteinExistence type="predicted"/>
<gene>
    <name evidence="2" type="ORF">EIY87_26600</name>
</gene>
<dbReference type="RefSeq" id="WP_125312611.1">
    <property type="nucleotide sequence ID" value="NZ_RSEC01000058.1"/>
</dbReference>
<dbReference type="Pfam" id="PF00903">
    <property type="entry name" value="Glyoxalase"/>
    <property type="match status" value="1"/>
</dbReference>